<evidence type="ECO:0000313" key="2">
    <source>
        <dbReference type="Proteomes" id="UP001178461"/>
    </source>
</evidence>
<dbReference type="EMBL" id="OX395138">
    <property type="protein sequence ID" value="CAI5791620.1"/>
    <property type="molecule type" value="Genomic_DNA"/>
</dbReference>
<accession>A0AA35PMS3</accession>
<organism evidence="1 2">
    <name type="scientific">Podarcis lilfordi</name>
    <name type="common">Lilford's wall lizard</name>
    <dbReference type="NCBI Taxonomy" id="74358"/>
    <lineage>
        <taxon>Eukaryota</taxon>
        <taxon>Metazoa</taxon>
        <taxon>Chordata</taxon>
        <taxon>Craniata</taxon>
        <taxon>Vertebrata</taxon>
        <taxon>Euteleostomi</taxon>
        <taxon>Lepidosauria</taxon>
        <taxon>Squamata</taxon>
        <taxon>Bifurcata</taxon>
        <taxon>Unidentata</taxon>
        <taxon>Episquamata</taxon>
        <taxon>Laterata</taxon>
        <taxon>Lacertibaenia</taxon>
        <taxon>Lacertidae</taxon>
        <taxon>Podarcis</taxon>
    </lineage>
</organism>
<proteinExistence type="predicted"/>
<dbReference type="Proteomes" id="UP001178461">
    <property type="component" value="Chromosome 13"/>
</dbReference>
<keyword evidence="2" id="KW-1185">Reference proteome</keyword>
<evidence type="ECO:0000313" key="1">
    <source>
        <dbReference type="EMBL" id="CAI5791620.1"/>
    </source>
</evidence>
<gene>
    <name evidence="1" type="ORF">PODLI_1B007140</name>
</gene>
<reference evidence="1" key="1">
    <citation type="submission" date="2022-12" db="EMBL/GenBank/DDBJ databases">
        <authorList>
            <person name="Alioto T."/>
            <person name="Alioto T."/>
            <person name="Gomez Garrido J."/>
        </authorList>
    </citation>
    <scope>NUCLEOTIDE SEQUENCE</scope>
</reference>
<name>A0AA35PMS3_9SAUR</name>
<sequence>MHSPGHELHHKPCISSVITIYIYKYRYIYIFVEETIFQEKPRFSNPPLPSIGASVPFARRAGELRATAILVAAQRSCETDSGWRTVM</sequence>
<protein>
    <submittedName>
        <fullName evidence="1">Uncharacterized protein</fullName>
    </submittedName>
</protein>
<dbReference type="AlphaFoldDB" id="A0AA35PMS3"/>